<dbReference type="RefSeq" id="WP_188164414.1">
    <property type="nucleotide sequence ID" value="NZ_JACVVX010000002.1"/>
</dbReference>
<comment type="similarity">
    <text evidence="1">Belongs to the short-chain dehydrogenases/reductases (SDR) family.</text>
</comment>
<dbReference type="PRINTS" id="PR00081">
    <property type="entry name" value="GDHRDH"/>
</dbReference>
<organism evidence="4 5">
    <name type="scientific">Oryzicola mucosus</name>
    <dbReference type="NCBI Taxonomy" id="2767425"/>
    <lineage>
        <taxon>Bacteria</taxon>
        <taxon>Pseudomonadati</taxon>
        <taxon>Pseudomonadota</taxon>
        <taxon>Alphaproteobacteria</taxon>
        <taxon>Hyphomicrobiales</taxon>
        <taxon>Phyllobacteriaceae</taxon>
        <taxon>Oryzicola</taxon>
    </lineage>
</organism>
<evidence type="ECO:0000259" key="3">
    <source>
        <dbReference type="SMART" id="SM00822"/>
    </source>
</evidence>
<dbReference type="InterPro" id="IPR057326">
    <property type="entry name" value="KR_dom"/>
</dbReference>
<evidence type="ECO:0000256" key="1">
    <source>
        <dbReference type="ARBA" id="ARBA00006484"/>
    </source>
</evidence>
<dbReference type="PROSITE" id="PS00061">
    <property type="entry name" value="ADH_SHORT"/>
    <property type="match status" value="1"/>
</dbReference>
<keyword evidence="2" id="KW-0560">Oxidoreductase</keyword>
<accession>A0A8J6U7P6</accession>
<evidence type="ECO:0000256" key="2">
    <source>
        <dbReference type="ARBA" id="ARBA00023002"/>
    </source>
</evidence>
<dbReference type="InterPro" id="IPR002347">
    <property type="entry name" value="SDR_fam"/>
</dbReference>
<comment type="caution">
    <text evidence="4">The sequence shown here is derived from an EMBL/GenBank/DDBJ whole genome shotgun (WGS) entry which is preliminary data.</text>
</comment>
<dbReference type="EMBL" id="JACVVX010000002">
    <property type="protein sequence ID" value="MBD0415017.1"/>
    <property type="molecule type" value="Genomic_DNA"/>
</dbReference>
<proteinExistence type="inferred from homology"/>
<protein>
    <submittedName>
        <fullName evidence="4">SDR family NAD(P)-dependent oxidoreductase</fullName>
    </submittedName>
</protein>
<name>A0A8J6U7P6_9HYPH</name>
<evidence type="ECO:0000313" key="4">
    <source>
        <dbReference type="EMBL" id="MBD0415017.1"/>
    </source>
</evidence>
<dbReference type="GO" id="GO:0016020">
    <property type="term" value="C:membrane"/>
    <property type="evidence" value="ECO:0007669"/>
    <property type="project" value="TreeGrafter"/>
</dbReference>
<reference evidence="4" key="1">
    <citation type="submission" date="2020-09" db="EMBL/GenBank/DDBJ databases">
        <title>Genome seq and assembly of Tianweitania sp.</title>
        <authorList>
            <person name="Chhetri G."/>
        </authorList>
    </citation>
    <scope>NUCLEOTIDE SEQUENCE</scope>
    <source>
        <strain evidence="4">Rool2</strain>
    </source>
</reference>
<dbReference type="PANTHER" id="PTHR44196:SF1">
    <property type="entry name" value="DEHYDROGENASE_REDUCTASE SDR FAMILY MEMBER 7B"/>
    <property type="match status" value="1"/>
</dbReference>
<dbReference type="PANTHER" id="PTHR44196">
    <property type="entry name" value="DEHYDROGENASE/REDUCTASE SDR FAMILY MEMBER 7B"/>
    <property type="match status" value="1"/>
</dbReference>
<dbReference type="Pfam" id="PF00106">
    <property type="entry name" value="adh_short"/>
    <property type="match status" value="1"/>
</dbReference>
<dbReference type="InterPro" id="IPR020904">
    <property type="entry name" value="Sc_DH/Rdtase_CS"/>
</dbReference>
<dbReference type="SMART" id="SM00822">
    <property type="entry name" value="PKS_KR"/>
    <property type="match status" value="1"/>
</dbReference>
<dbReference type="SUPFAM" id="SSF51735">
    <property type="entry name" value="NAD(P)-binding Rossmann-fold domains"/>
    <property type="match status" value="1"/>
</dbReference>
<dbReference type="Proteomes" id="UP000643405">
    <property type="component" value="Unassembled WGS sequence"/>
</dbReference>
<dbReference type="Gene3D" id="3.40.50.720">
    <property type="entry name" value="NAD(P)-binding Rossmann-like Domain"/>
    <property type="match status" value="1"/>
</dbReference>
<gene>
    <name evidence="4" type="ORF">ICI42_10150</name>
</gene>
<dbReference type="GO" id="GO:0016491">
    <property type="term" value="F:oxidoreductase activity"/>
    <property type="evidence" value="ECO:0007669"/>
    <property type="project" value="UniProtKB-KW"/>
</dbReference>
<evidence type="ECO:0000313" key="5">
    <source>
        <dbReference type="Proteomes" id="UP000643405"/>
    </source>
</evidence>
<dbReference type="AlphaFoldDB" id="A0A8J6U7P6"/>
<keyword evidence="5" id="KW-1185">Reference proteome</keyword>
<sequence>MALYRANPADGVVWITGGATGIGRAVALQLAERGFTVVVSGRDADPAIAALTAAKEFSDRLFDHPCDVRDAEAMARAVNEIEERYGPITLALLNAGQYIPVMGERLNVHDFRQTYEVNLFGIINGMVPLSERMQRRGGGQIVMMGSVASYFGLPSTAAYGATKAAINVMAESLRYDFDRMNIRLQVINPGFIHTALSRRSPFAMPGLMNVNSAAARIIKAMNTDRFEVSFPRRLTWTLKLLNLTPHRLRRAVIARATRPREQPLQVKQSAPAE</sequence>
<feature type="domain" description="Ketoreductase" evidence="3">
    <location>
        <begin position="11"/>
        <end position="180"/>
    </location>
</feature>
<dbReference type="InterPro" id="IPR036291">
    <property type="entry name" value="NAD(P)-bd_dom_sf"/>
</dbReference>